<sequence length="145" mass="15967">MMPPPALYLGGLLMGYGLDRAIHFPAIRFTGDVWLMLALAVIGALLVLSAVVQLRMAKTTVMPHRAASTLLTSGVFTLSRNPIYLGFTCLAAAMALSQHSAGMLLMLAPVVWVIHSHVIAAEEAFHSEKFGEAWQDYCRRTRRWL</sequence>
<proteinExistence type="predicted"/>
<dbReference type="GO" id="GO:0012505">
    <property type="term" value="C:endomembrane system"/>
    <property type="evidence" value="ECO:0007669"/>
    <property type="project" value="UniProtKB-SubCell"/>
</dbReference>
<evidence type="ECO:0000256" key="2">
    <source>
        <dbReference type="ARBA" id="ARBA00022692"/>
    </source>
</evidence>
<dbReference type="AlphaFoldDB" id="A0A095SNV4"/>
<evidence type="ECO:0000256" key="4">
    <source>
        <dbReference type="ARBA" id="ARBA00023136"/>
    </source>
</evidence>
<organism evidence="6 7">
    <name type="scientific">Alcanivorax nanhaiticus</name>
    <dbReference type="NCBI Taxonomy" id="1177154"/>
    <lineage>
        <taxon>Bacteria</taxon>
        <taxon>Pseudomonadati</taxon>
        <taxon>Pseudomonadota</taxon>
        <taxon>Gammaproteobacteria</taxon>
        <taxon>Oceanospirillales</taxon>
        <taxon>Alcanivoracaceae</taxon>
        <taxon>Alcanivorax</taxon>
    </lineage>
</organism>
<comment type="caution">
    <text evidence="6">The sequence shown here is derived from an EMBL/GenBank/DDBJ whole genome shotgun (WGS) entry which is preliminary data.</text>
</comment>
<dbReference type="GO" id="GO:0016740">
    <property type="term" value="F:transferase activity"/>
    <property type="evidence" value="ECO:0007669"/>
    <property type="project" value="UniProtKB-ARBA"/>
</dbReference>
<dbReference type="Gene3D" id="1.20.120.1630">
    <property type="match status" value="1"/>
</dbReference>
<evidence type="ECO:0000313" key="6">
    <source>
        <dbReference type="EMBL" id="KGD66257.1"/>
    </source>
</evidence>
<keyword evidence="3 5" id="KW-1133">Transmembrane helix</keyword>
<keyword evidence="4 5" id="KW-0472">Membrane</keyword>
<dbReference type="Proteomes" id="UP000029444">
    <property type="component" value="Unassembled WGS sequence"/>
</dbReference>
<evidence type="ECO:0000256" key="1">
    <source>
        <dbReference type="ARBA" id="ARBA00004127"/>
    </source>
</evidence>
<dbReference type="EMBL" id="ARXV01000002">
    <property type="protein sequence ID" value="KGD66257.1"/>
    <property type="molecule type" value="Genomic_DNA"/>
</dbReference>
<dbReference type="Pfam" id="PF04191">
    <property type="entry name" value="PEMT"/>
    <property type="match status" value="1"/>
</dbReference>
<evidence type="ECO:0000256" key="3">
    <source>
        <dbReference type="ARBA" id="ARBA00022989"/>
    </source>
</evidence>
<gene>
    <name evidence="6" type="ORF">Y5S_00729</name>
</gene>
<protein>
    <recommendedName>
        <fullName evidence="8">Isoprenylcysteine carboxyl methyltransferase</fullName>
    </recommendedName>
</protein>
<evidence type="ECO:0008006" key="8">
    <source>
        <dbReference type="Google" id="ProtNLM"/>
    </source>
</evidence>
<dbReference type="PANTHER" id="PTHR12714:SF9">
    <property type="entry name" value="PROTEIN-S-ISOPRENYLCYSTEINE O-METHYLTRANSFERASE"/>
    <property type="match status" value="1"/>
</dbReference>
<dbReference type="PANTHER" id="PTHR12714">
    <property type="entry name" value="PROTEIN-S ISOPRENYLCYSTEINE O-METHYLTRANSFERASE"/>
    <property type="match status" value="1"/>
</dbReference>
<keyword evidence="2 5" id="KW-0812">Transmembrane</keyword>
<evidence type="ECO:0000256" key="5">
    <source>
        <dbReference type="SAM" id="Phobius"/>
    </source>
</evidence>
<keyword evidence="7" id="KW-1185">Reference proteome</keyword>
<accession>A0A095SNV4</accession>
<feature type="transmembrane region" description="Helical" evidence="5">
    <location>
        <begin position="33"/>
        <end position="54"/>
    </location>
</feature>
<comment type="subcellular location">
    <subcellularLocation>
        <location evidence="1">Endomembrane system</location>
        <topology evidence="1">Multi-pass membrane protein</topology>
    </subcellularLocation>
</comment>
<name>A0A095SNV4_9GAMM</name>
<dbReference type="InterPro" id="IPR007318">
    <property type="entry name" value="Phopholipid_MeTrfase"/>
</dbReference>
<evidence type="ECO:0000313" key="7">
    <source>
        <dbReference type="Proteomes" id="UP000029444"/>
    </source>
</evidence>
<reference evidence="6 7" key="1">
    <citation type="submission" date="2012-09" db="EMBL/GenBank/DDBJ databases">
        <title>Genome Sequence of alkane-degrading Bacterium Alcanivorax sp. 19-m-6.</title>
        <authorList>
            <person name="Lai Q."/>
            <person name="Shao Z."/>
        </authorList>
    </citation>
    <scope>NUCLEOTIDE SEQUENCE [LARGE SCALE GENOMIC DNA]</scope>
    <source>
        <strain evidence="6 7">19-m-6</strain>
    </source>
</reference>
<dbReference type="eggNOG" id="COG2020">
    <property type="taxonomic scope" value="Bacteria"/>
</dbReference>